<comment type="caution">
    <text evidence="19">The sequence shown here is derived from an EMBL/GenBank/DDBJ whole genome shotgun (WGS) entry which is preliminary data.</text>
</comment>
<evidence type="ECO:0000313" key="20">
    <source>
        <dbReference type="Proteomes" id="UP000031036"/>
    </source>
</evidence>
<evidence type="ECO:0000256" key="4">
    <source>
        <dbReference type="ARBA" id="ARBA00004922"/>
    </source>
</evidence>
<reference evidence="19 20" key="1">
    <citation type="submission" date="2014-11" db="EMBL/GenBank/DDBJ databases">
        <title>Genetic blueprint of the zoonotic pathogen Toxocara canis.</title>
        <authorList>
            <person name="Zhu X.-Q."/>
            <person name="Korhonen P.K."/>
            <person name="Cai H."/>
            <person name="Young N.D."/>
            <person name="Nejsum P."/>
            <person name="von Samson-Himmelstjerna G."/>
            <person name="Boag P.R."/>
            <person name="Tan P."/>
            <person name="Li Q."/>
            <person name="Min J."/>
            <person name="Yang Y."/>
            <person name="Wang X."/>
            <person name="Fang X."/>
            <person name="Hall R.S."/>
            <person name="Hofmann A."/>
            <person name="Sternberg P.W."/>
            <person name="Jex A.R."/>
            <person name="Gasser R.B."/>
        </authorList>
    </citation>
    <scope>NUCLEOTIDE SEQUENCE [LARGE SCALE GENOMIC DNA]</scope>
    <source>
        <strain evidence="19">PN_DK_2014</strain>
    </source>
</reference>
<organism evidence="19 20">
    <name type="scientific">Toxocara canis</name>
    <name type="common">Canine roundworm</name>
    <dbReference type="NCBI Taxonomy" id="6265"/>
    <lineage>
        <taxon>Eukaryota</taxon>
        <taxon>Metazoa</taxon>
        <taxon>Ecdysozoa</taxon>
        <taxon>Nematoda</taxon>
        <taxon>Chromadorea</taxon>
        <taxon>Rhabditida</taxon>
        <taxon>Spirurina</taxon>
        <taxon>Ascaridomorpha</taxon>
        <taxon>Ascaridoidea</taxon>
        <taxon>Toxocaridae</taxon>
        <taxon>Toxocara</taxon>
    </lineage>
</organism>
<comment type="pathway">
    <text evidence="4">Protein modification; protein glycosylation.</text>
</comment>
<feature type="transmembrane region" description="Helical" evidence="17">
    <location>
        <begin position="88"/>
        <end position="109"/>
    </location>
</feature>
<dbReference type="PANTHER" id="PTHR44216">
    <property type="entry name" value="PROTEIN O-MANNOSYL-TRANSFERASE TMTC2"/>
    <property type="match status" value="1"/>
</dbReference>
<dbReference type="Proteomes" id="UP000031036">
    <property type="component" value="Unassembled WGS sequence"/>
</dbReference>
<feature type="transmembrane region" description="Helical" evidence="17">
    <location>
        <begin position="115"/>
        <end position="133"/>
    </location>
</feature>
<feature type="repeat" description="TPR" evidence="16">
    <location>
        <begin position="421"/>
        <end position="454"/>
    </location>
</feature>
<evidence type="ECO:0000256" key="14">
    <source>
        <dbReference type="ARBA" id="ARBA00045085"/>
    </source>
</evidence>
<feature type="repeat" description="TPR" evidence="16">
    <location>
        <begin position="455"/>
        <end position="488"/>
    </location>
</feature>
<dbReference type="InterPro" id="IPR052384">
    <property type="entry name" value="TMTC_O-mannosyltransferase"/>
</dbReference>
<dbReference type="PROSITE" id="PS50293">
    <property type="entry name" value="TPR_REGION"/>
    <property type="match status" value="1"/>
</dbReference>
<keyword evidence="10 16" id="KW-0802">TPR repeat</keyword>
<proteinExistence type="inferred from homology"/>
<dbReference type="Gene3D" id="1.25.40.10">
    <property type="entry name" value="Tetratricopeptide repeat domain"/>
    <property type="match status" value="1"/>
</dbReference>
<accession>A0A0B2V4E3</accession>
<keyword evidence="7" id="KW-0808">Transferase</keyword>
<comment type="catalytic activity">
    <reaction evidence="14">
        <text>a di-trans,poly-cis-dolichyl beta-D-mannosyl phosphate + L-threonyl-[protein] = 3-O-(alpha-D-mannosyl)-L-threonyl-[protein] + a di-trans,poly-cis-dolichyl phosphate + H(+)</text>
        <dbReference type="Rhea" id="RHEA:53396"/>
        <dbReference type="Rhea" id="RHEA-COMP:11060"/>
        <dbReference type="Rhea" id="RHEA-COMP:13547"/>
        <dbReference type="Rhea" id="RHEA-COMP:19498"/>
        <dbReference type="Rhea" id="RHEA-COMP:19501"/>
        <dbReference type="ChEBI" id="CHEBI:15378"/>
        <dbReference type="ChEBI" id="CHEBI:30013"/>
        <dbReference type="ChEBI" id="CHEBI:57683"/>
        <dbReference type="ChEBI" id="CHEBI:58211"/>
        <dbReference type="ChEBI" id="CHEBI:137323"/>
        <dbReference type="EC" id="2.4.1.109"/>
    </reaction>
</comment>
<protein>
    <recommendedName>
        <fullName evidence="6">dolichyl-phosphate-mannose--protein mannosyltransferase</fullName>
        <ecNumber evidence="6">2.4.1.109</ecNumber>
    </recommendedName>
</protein>
<dbReference type="GO" id="GO:0005789">
    <property type="term" value="C:endoplasmic reticulum membrane"/>
    <property type="evidence" value="ECO:0007669"/>
    <property type="project" value="TreeGrafter"/>
</dbReference>
<comment type="subcellular location">
    <subcellularLocation>
        <location evidence="3">Endoplasmic reticulum</location>
    </subcellularLocation>
    <subcellularLocation>
        <location evidence="2">Membrane</location>
        <topology evidence="2">Multi-pass membrane protein</topology>
    </subcellularLocation>
</comment>
<dbReference type="Pfam" id="PF13432">
    <property type="entry name" value="TPR_16"/>
    <property type="match status" value="1"/>
</dbReference>
<dbReference type="OMA" id="PHNYALQ"/>
<comment type="catalytic activity">
    <reaction evidence="15">
        <text>a di-trans,poly-cis-dolichyl beta-D-mannosyl phosphate + L-seryl-[protein] = 3-O-(alpha-D-mannosyl)-L-seryl-[protein] + a di-trans,poly-cis-dolichyl phosphate + H(+)</text>
        <dbReference type="Rhea" id="RHEA:17377"/>
        <dbReference type="Rhea" id="RHEA-COMP:9863"/>
        <dbReference type="Rhea" id="RHEA-COMP:13546"/>
        <dbReference type="Rhea" id="RHEA-COMP:19498"/>
        <dbReference type="Rhea" id="RHEA-COMP:19501"/>
        <dbReference type="ChEBI" id="CHEBI:15378"/>
        <dbReference type="ChEBI" id="CHEBI:29999"/>
        <dbReference type="ChEBI" id="CHEBI:57683"/>
        <dbReference type="ChEBI" id="CHEBI:58211"/>
        <dbReference type="ChEBI" id="CHEBI:137321"/>
        <dbReference type="EC" id="2.4.1.109"/>
    </reaction>
</comment>
<evidence type="ECO:0000256" key="7">
    <source>
        <dbReference type="ARBA" id="ARBA00022679"/>
    </source>
</evidence>
<dbReference type="OrthoDB" id="1658288at2759"/>
<dbReference type="PROSITE" id="PS50005">
    <property type="entry name" value="TPR"/>
    <property type="match status" value="4"/>
</dbReference>
<dbReference type="EC" id="2.4.1.109" evidence="6"/>
<feature type="transmembrane region" description="Helical" evidence="17">
    <location>
        <begin position="140"/>
        <end position="160"/>
    </location>
</feature>
<dbReference type="InterPro" id="IPR013618">
    <property type="entry name" value="TMTC_DUF1736"/>
</dbReference>
<keyword evidence="8 17" id="KW-0812">Transmembrane</keyword>
<evidence type="ECO:0000256" key="2">
    <source>
        <dbReference type="ARBA" id="ARBA00004141"/>
    </source>
</evidence>
<feature type="repeat" description="TPR" evidence="16">
    <location>
        <begin position="387"/>
        <end position="420"/>
    </location>
</feature>
<dbReference type="InterPro" id="IPR011990">
    <property type="entry name" value="TPR-like_helical_dom_sf"/>
</dbReference>
<dbReference type="Pfam" id="PF08409">
    <property type="entry name" value="TMTC_DUF1736"/>
    <property type="match status" value="1"/>
</dbReference>
<name>A0A0B2V4E3_TOXCA</name>
<evidence type="ECO:0000256" key="13">
    <source>
        <dbReference type="ARBA" id="ARBA00023136"/>
    </source>
</evidence>
<dbReference type="SUPFAM" id="SSF48452">
    <property type="entry name" value="TPR-like"/>
    <property type="match status" value="1"/>
</dbReference>
<feature type="domain" description="DUF1736" evidence="18">
    <location>
        <begin position="225"/>
        <end position="298"/>
    </location>
</feature>
<dbReference type="PANTHER" id="PTHR44216:SF3">
    <property type="entry name" value="PROTEIN O-MANNOSYL-TRANSFERASE TMTC2"/>
    <property type="match status" value="1"/>
</dbReference>
<evidence type="ECO:0000256" key="16">
    <source>
        <dbReference type="PROSITE-ProRule" id="PRU00339"/>
    </source>
</evidence>
<dbReference type="SMART" id="SM00028">
    <property type="entry name" value="TPR"/>
    <property type="match status" value="4"/>
</dbReference>
<dbReference type="GO" id="GO:0004169">
    <property type="term" value="F:dolichyl-phosphate-mannose-protein mannosyltransferase activity"/>
    <property type="evidence" value="ECO:0007669"/>
    <property type="project" value="UniProtKB-EC"/>
</dbReference>
<dbReference type="STRING" id="6265.A0A0B2V4E3"/>
<dbReference type="EMBL" id="JPKZ01002540">
    <property type="protein sequence ID" value="KHN76317.1"/>
    <property type="molecule type" value="Genomic_DNA"/>
</dbReference>
<evidence type="ECO:0000313" key="19">
    <source>
        <dbReference type="EMBL" id="KHN76317.1"/>
    </source>
</evidence>
<evidence type="ECO:0000256" key="5">
    <source>
        <dbReference type="ARBA" id="ARBA00007882"/>
    </source>
</evidence>
<gene>
    <name evidence="19" type="ORF">Tcan_06886</name>
</gene>
<sequence>MIPNRYYCIVAAVAIAVNLNTLNGDFVYDDSQAIVANADVSGIGSMWRIFANDFWGIPLSHPGSHRSYRPLIVLTFRFNYALFGFSPLSYHMSNAVCHAIASLLFIALVDRIFQLSQMFILFCGLLFAVHAVHAEAVASIVGRADVVATICVLSTFYVYLQNKSVLFPILISTAGLLCKETAIVSLPLLAFYCLIKDYRSRRTQVITFLGSTIPLCVFRLWIIGFSSPEFSSTDNPIAHHPSAFVRCLTFLYLPIFHLLLLALPYNLCFDWSMDAIAPVESLFDSRFLFALLCYAVLVLGTFRLIASLKLFSSASSISESECRCESRSPSPKFDINANIIRHRRRTRATNLNDGRHQSFEQSEPKCNTMSNGSDALELMEENYEGAASVLNMMGESLSQNGHLDKAEHYFKRALEVAPSHIPAYLTFSQLRSKQQRYSEALELLENARRMDEENAVVHFHLGIHFSSRGNHLKALSFFKNAFNLDANNTDTVAAIANCYRQLGRNLEAEKYYERLVGMSGSAHAISNYAAILHVNGKYERAEAMYKKAIEINPNDTVCNDNLSKLHRLMSR</sequence>
<comment type="similarity">
    <text evidence="5">Belongs to the TMTC family.</text>
</comment>
<keyword evidence="20" id="KW-1185">Reference proteome</keyword>
<dbReference type="UniPathway" id="UPA00378"/>
<evidence type="ECO:0000256" key="12">
    <source>
        <dbReference type="ARBA" id="ARBA00022989"/>
    </source>
</evidence>
<evidence type="ECO:0000256" key="6">
    <source>
        <dbReference type="ARBA" id="ARBA00012839"/>
    </source>
</evidence>
<evidence type="ECO:0000256" key="10">
    <source>
        <dbReference type="ARBA" id="ARBA00022803"/>
    </source>
</evidence>
<keyword evidence="13 17" id="KW-0472">Membrane</keyword>
<evidence type="ECO:0000256" key="8">
    <source>
        <dbReference type="ARBA" id="ARBA00022692"/>
    </source>
</evidence>
<dbReference type="InterPro" id="IPR019734">
    <property type="entry name" value="TPR_rpt"/>
</dbReference>
<evidence type="ECO:0000259" key="18">
    <source>
        <dbReference type="Pfam" id="PF08409"/>
    </source>
</evidence>
<evidence type="ECO:0000256" key="17">
    <source>
        <dbReference type="SAM" id="Phobius"/>
    </source>
</evidence>
<keyword evidence="12 17" id="KW-1133">Transmembrane helix</keyword>
<feature type="transmembrane region" description="Helical" evidence="17">
    <location>
        <begin position="287"/>
        <end position="306"/>
    </location>
</feature>
<evidence type="ECO:0000256" key="1">
    <source>
        <dbReference type="ARBA" id="ARBA00003582"/>
    </source>
</evidence>
<comment type="function">
    <text evidence="1">Transfers mannosyl residues to the hydroxyl group of serine or threonine residues.</text>
</comment>
<feature type="repeat" description="TPR" evidence="16">
    <location>
        <begin position="522"/>
        <end position="555"/>
    </location>
</feature>
<feature type="transmembrane region" description="Helical" evidence="17">
    <location>
        <begin position="166"/>
        <end position="193"/>
    </location>
</feature>
<evidence type="ECO:0000256" key="11">
    <source>
        <dbReference type="ARBA" id="ARBA00022824"/>
    </source>
</evidence>
<evidence type="ECO:0000256" key="9">
    <source>
        <dbReference type="ARBA" id="ARBA00022737"/>
    </source>
</evidence>
<keyword evidence="9" id="KW-0677">Repeat</keyword>
<feature type="transmembrane region" description="Helical" evidence="17">
    <location>
        <begin position="205"/>
        <end position="223"/>
    </location>
</feature>
<dbReference type="Pfam" id="PF14559">
    <property type="entry name" value="TPR_19"/>
    <property type="match status" value="1"/>
</dbReference>
<dbReference type="AlphaFoldDB" id="A0A0B2V4E3"/>
<feature type="transmembrane region" description="Helical" evidence="17">
    <location>
        <begin position="243"/>
        <end position="267"/>
    </location>
</feature>
<keyword evidence="11" id="KW-0256">Endoplasmic reticulum</keyword>
<evidence type="ECO:0000256" key="15">
    <source>
        <dbReference type="ARBA" id="ARBA00045102"/>
    </source>
</evidence>
<evidence type="ECO:0000256" key="3">
    <source>
        <dbReference type="ARBA" id="ARBA00004240"/>
    </source>
</evidence>